<dbReference type="Proteomes" id="UP000239204">
    <property type="component" value="Unassembled WGS sequence"/>
</dbReference>
<dbReference type="EMBL" id="MIGY01000008">
    <property type="protein sequence ID" value="PPU04829.1"/>
    <property type="molecule type" value="Genomic_DNA"/>
</dbReference>
<evidence type="ECO:0000313" key="4">
    <source>
        <dbReference type="EMBL" id="PPU04829.1"/>
    </source>
</evidence>
<evidence type="ECO:0000256" key="3">
    <source>
        <dbReference type="ARBA" id="ARBA00023136"/>
    </source>
</evidence>
<organism evidence="4 5">
    <name type="scientific">Xanthomonas arboricola</name>
    <dbReference type="NCBI Taxonomy" id="56448"/>
    <lineage>
        <taxon>Bacteria</taxon>
        <taxon>Pseudomonadati</taxon>
        <taxon>Pseudomonadota</taxon>
        <taxon>Gammaproteobacteria</taxon>
        <taxon>Lysobacterales</taxon>
        <taxon>Lysobacteraceae</taxon>
        <taxon>Xanthomonas</taxon>
    </lineage>
</organism>
<evidence type="ECO:0000256" key="1">
    <source>
        <dbReference type="ARBA" id="ARBA00022692"/>
    </source>
</evidence>
<gene>
    <name evidence="4" type="ORF">XarjCFBP7645_21160</name>
</gene>
<dbReference type="InterPro" id="IPR036259">
    <property type="entry name" value="MFS_trans_sf"/>
</dbReference>
<name>A0A2S6YNX4_9XANT</name>
<proteinExistence type="predicted"/>
<dbReference type="GO" id="GO:0022857">
    <property type="term" value="F:transmembrane transporter activity"/>
    <property type="evidence" value="ECO:0007669"/>
    <property type="project" value="InterPro"/>
</dbReference>
<evidence type="ECO:0000313" key="5">
    <source>
        <dbReference type="Proteomes" id="UP000239204"/>
    </source>
</evidence>
<accession>A0A2S6YNX4</accession>
<dbReference type="AlphaFoldDB" id="A0A2S6YNX4"/>
<comment type="caution">
    <text evidence="4">The sequence shown here is derived from an EMBL/GenBank/DDBJ whole genome shotgun (WGS) entry which is preliminary data.</text>
</comment>
<protein>
    <submittedName>
        <fullName evidence="4">MFS transporter</fullName>
    </submittedName>
</protein>
<sequence length="406" mass="43213">MSYSAYLGQRRVLTFALWAALSVGACEMLVVVLLLRALQRDSSGLSAALVYVASTGGFCLMGLMGQRILHHVSPRVIGLGGGLLCTAIATAASLQTGMYFDYFVISCISFITALDYPNINSCVTSSTPANLRGVIYSNISIGTGVMLVTAPVVGAVLVSEFGSEITLQIIAFVFAASCLSWVFTPLSRDWKKSKKPSGIFQAYKLILDGKGLRTLTINRILNGFIYVGVPVSIPFMISNAGVDGRSYGWLQSASIFAIRFGGLSASLTLSYLLKKNPGVSGLLGVACTYLGFLAVIILLIFSDYRAFLGACFLVGIGNAFFRTVGLVLGPAVTARDVLPQVILAGDSLVRFSYFAYTGILTALAATWITAPGALLLFSISALPAPHLLKTALRAYARQLGTDERRE</sequence>
<reference evidence="4 5" key="1">
    <citation type="submission" date="2016-08" db="EMBL/GenBank/DDBJ databases">
        <title>Evolution of the type three secretion system and type three effector repertoires in Xanthomonas.</title>
        <authorList>
            <person name="Merda D."/>
            <person name="Briand M."/>
            <person name="Bosis E."/>
            <person name="Rousseau C."/>
            <person name="Portier P."/>
            <person name="Jacques M.-A."/>
            <person name="Fischer-Le Saux M."/>
        </authorList>
    </citation>
    <scope>NUCLEOTIDE SEQUENCE [LARGE SCALE GENOMIC DNA]</scope>
    <source>
        <strain evidence="4 5">CFBP 7645</strain>
    </source>
</reference>
<keyword evidence="2" id="KW-1133">Transmembrane helix</keyword>
<dbReference type="Pfam" id="PF07690">
    <property type="entry name" value="MFS_1"/>
    <property type="match status" value="1"/>
</dbReference>
<evidence type="ECO:0000256" key="2">
    <source>
        <dbReference type="ARBA" id="ARBA00022989"/>
    </source>
</evidence>
<dbReference type="SUPFAM" id="SSF103473">
    <property type="entry name" value="MFS general substrate transporter"/>
    <property type="match status" value="1"/>
</dbReference>
<dbReference type="Gene3D" id="1.20.1250.20">
    <property type="entry name" value="MFS general substrate transporter like domains"/>
    <property type="match status" value="1"/>
</dbReference>
<keyword evidence="1" id="KW-0812">Transmembrane</keyword>
<keyword evidence="3" id="KW-0472">Membrane</keyword>
<dbReference type="InterPro" id="IPR011701">
    <property type="entry name" value="MFS"/>
</dbReference>